<protein>
    <submittedName>
        <fullName evidence="3">Uncharacterized protein</fullName>
    </submittedName>
</protein>
<dbReference type="EMBL" id="BPQV01000012">
    <property type="protein sequence ID" value="GJE28919.1"/>
    <property type="molecule type" value="Genomic_DNA"/>
</dbReference>
<comment type="caution">
    <text evidence="3">The sequence shown here is derived from an EMBL/GenBank/DDBJ whole genome shotgun (WGS) entry which is preliminary data.</text>
</comment>
<evidence type="ECO:0000256" key="2">
    <source>
        <dbReference type="SAM" id="Phobius"/>
    </source>
</evidence>
<feature type="transmembrane region" description="Helical" evidence="2">
    <location>
        <begin position="20"/>
        <end position="41"/>
    </location>
</feature>
<feature type="region of interest" description="Disordered" evidence="1">
    <location>
        <begin position="86"/>
        <end position="157"/>
    </location>
</feature>
<keyword evidence="4" id="KW-1185">Reference proteome</keyword>
<evidence type="ECO:0000313" key="4">
    <source>
        <dbReference type="Proteomes" id="UP001055156"/>
    </source>
</evidence>
<evidence type="ECO:0000313" key="3">
    <source>
        <dbReference type="EMBL" id="GJE28919.1"/>
    </source>
</evidence>
<gene>
    <name evidence="3" type="ORF">LKMONMHP_3794</name>
</gene>
<accession>A0ABQ4TCY4</accession>
<reference evidence="3" key="1">
    <citation type="journal article" date="2021" name="Front. Microbiol.">
        <title>Comprehensive Comparative Genomics and Phenotyping of Methylobacterium Species.</title>
        <authorList>
            <person name="Alessa O."/>
            <person name="Ogura Y."/>
            <person name="Fujitani Y."/>
            <person name="Takami H."/>
            <person name="Hayashi T."/>
            <person name="Sahin N."/>
            <person name="Tani A."/>
        </authorList>
    </citation>
    <scope>NUCLEOTIDE SEQUENCE</scope>
    <source>
        <strain evidence="3">NBRC 15689</strain>
    </source>
</reference>
<name>A0ABQ4TCY4_METOR</name>
<feature type="compositionally biased region" description="Low complexity" evidence="1">
    <location>
        <begin position="119"/>
        <end position="137"/>
    </location>
</feature>
<reference evidence="3" key="2">
    <citation type="submission" date="2021-08" db="EMBL/GenBank/DDBJ databases">
        <authorList>
            <person name="Tani A."/>
            <person name="Ola A."/>
            <person name="Ogura Y."/>
            <person name="Katsura K."/>
            <person name="Hayashi T."/>
        </authorList>
    </citation>
    <scope>NUCLEOTIDE SEQUENCE</scope>
    <source>
        <strain evidence="3">NBRC 15689</strain>
    </source>
</reference>
<keyword evidence="2" id="KW-0472">Membrane</keyword>
<organism evidence="3 4">
    <name type="scientific">Methylobacterium organophilum</name>
    <dbReference type="NCBI Taxonomy" id="410"/>
    <lineage>
        <taxon>Bacteria</taxon>
        <taxon>Pseudomonadati</taxon>
        <taxon>Pseudomonadota</taxon>
        <taxon>Alphaproteobacteria</taxon>
        <taxon>Hyphomicrobiales</taxon>
        <taxon>Methylobacteriaceae</taxon>
        <taxon>Methylobacterium</taxon>
    </lineage>
</organism>
<feature type="region of interest" description="Disordered" evidence="1">
    <location>
        <begin position="46"/>
        <end position="65"/>
    </location>
</feature>
<keyword evidence="2" id="KW-1133">Transmembrane helix</keyword>
<keyword evidence="2" id="KW-0812">Transmembrane</keyword>
<dbReference type="RefSeq" id="WP_238312951.1">
    <property type="nucleotide sequence ID" value="NZ_BPQV01000012.1"/>
</dbReference>
<proteinExistence type="predicted"/>
<dbReference type="Proteomes" id="UP001055156">
    <property type="component" value="Unassembled WGS sequence"/>
</dbReference>
<evidence type="ECO:0000256" key="1">
    <source>
        <dbReference type="SAM" id="MobiDB-lite"/>
    </source>
</evidence>
<feature type="compositionally biased region" description="Low complexity" evidence="1">
    <location>
        <begin position="96"/>
        <end position="111"/>
    </location>
</feature>
<sequence>MRSPGSDRSVTETFSTGRTAALPFLPTLLSAAVIAGLSFLCQEPSREAGMRERPQVSPAPSMTLTEPATTGALAEVPVPAATAFARAFPDPSPSLAATADEAAARPAPVRTATRRTRRNTTLARGAAPKPAAEPAAEQRSLANSEPGPDLPTGALPFAPTASAVWSAARSLGTGAVNLGSAVVDLVPSLR</sequence>